<sequence>MYLDGEKKGTGDKVNKVMVTTKGRWKVACQSEGVVKNTTNLLFEESWEMTVGEKLKFYGPNRREVVGKTIDGEEKASDCESVEDDETGGADLDSAEKPEFDQAVEPVCWHALPREFYKEITSSYYIKTVIDRTPGNGNFALHCIQTGIGYLGVCFQNEERKAMLTEHLIKEYMILMKTEGNNHYHASYAKHLVGVATSGPGDEDEAAKRKATASAKKAAAAAKKKTTAAAKKKGSICRRGRW</sequence>
<evidence type="ECO:0000256" key="1">
    <source>
        <dbReference type="SAM" id="MobiDB-lite"/>
    </source>
</evidence>
<reference evidence="2" key="1">
    <citation type="submission" date="2023-10" db="EMBL/GenBank/DDBJ databases">
        <authorList>
            <person name="Chen Y."/>
            <person name="Shah S."/>
            <person name="Dougan E. K."/>
            <person name="Thang M."/>
            <person name="Chan C."/>
        </authorList>
    </citation>
    <scope>NUCLEOTIDE SEQUENCE [LARGE SCALE GENOMIC DNA]</scope>
</reference>
<proteinExistence type="predicted"/>
<feature type="region of interest" description="Disordered" evidence="1">
    <location>
        <begin position="74"/>
        <end position="94"/>
    </location>
</feature>
<evidence type="ECO:0000313" key="3">
    <source>
        <dbReference type="Proteomes" id="UP001189429"/>
    </source>
</evidence>
<name>A0ABN9Q5W8_9DINO</name>
<comment type="caution">
    <text evidence="2">The sequence shown here is derived from an EMBL/GenBank/DDBJ whole genome shotgun (WGS) entry which is preliminary data.</text>
</comment>
<keyword evidence="3" id="KW-1185">Reference proteome</keyword>
<evidence type="ECO:0000313" key="2">
    <source>
        <dbReference type="EMBL" id="CAK0801156.1"/>
    </source>
</evidence>
<feature type="region of interest" description="Disordered" evidence="1">
    <location>
        <begin position="223"/>
        <end position="242"/>
    </location>
</feature>
<organism evidence="2 3">
    <name type="scientific">Prorocentrum cordatum</name>
    <dbReference type="NCBI Taxonomy" id="2364126"/>
    <lineage>
        <taxon>Eukaryota</taxon>
        <taxon>Sar</taxon>
        <taxon>Alveolata</taxon>
        <taxon>Dinophyceae</taxon>
        <taxon>Prorocentrales</taxon>
        <taxon>Prorocentraceae</taxon>
        <taxon>Prorocentrum</taxon>
    </lineage>
</organism>
<gene>
    <name evidence="2" type="ORF">PCOR1329_LOCUS9115</name>
</gene>
<protein>
    <submittedName>
        <fullName evidence="2">Uncharacterized protein</fullName>
    </submittedName>
</protein>
<accession>A0ABN9Q5W8</accession>
<dbReference type="Proteomes" id="UP001189429">
    <property type="component" value="Unassembled WGS sequence"/>
</dbReference>
<dbReference type="EMBL" id="CAUYUJ010002523">
    <property type="protein sequence ID" value="CAK0801156.1"/>
    <property type="molecule type" value="Genomic_DNA"/>
</dbReference>